<dbReference type="AlphaFoldDB" id="A0A834HBR5"/>
<protein>
    <submittedName>
        <fullName evidence="1">Uncharacterized protein</fullName>
    </submittedName>
</protein>
<reference evidence="1" key="1">
    <citation type="submission" date="2019-11" db="EMBL/GenBank/DDBJ databases">
        <authorList>
            <person name="Liu Y."/>
            <person name="Hou J."/>
            <person name="Li T.-Q."/>
            <person name="Guan C.-H."/>
            <person name="Wu X."/>
            <person name="Wu H.-Z."/>
            <person name="Ling F."/>
            <person name="Zhang R."/>
            <person name="Shi X.-G."/>
            <person name="Ren J.-P."/>
            <person name="Chen E.-F."/>
            <person name="Sun J.-M."/>
        </authorList>
    </citation>
    <scope>NUCLEOTIDE SEQUENCE</scope>
    <source>
        <strain evidence="1">Adult_tree_wgs_1</strain>
        <tissue evidence="1">Leaves</tissue>
    </source>
</reference>
<dbReference type="Proteomes" id="UP000626092">
    <property type="component" value="Unassembled WGS sequence"/>
</dbReference>
<gene>
    <name evidence="1" type="ORF">RHSIM_Rhsim03G0039200</name>
</gene>
<proteinExistence type="predicted"/>
<evidence type="ECO:0000313" key="1">
    <source>
        <dbReference type="EMBL" id="KAF7149226.1"/>
    </source>
</evidence>
<organism evidence="1 2">
    <name type="scientific">Rhododendron simsii</name>
    <name type="common">Sims's rhododendron</name>
    <dbReference type="NCBI Taxonomy" id="118357"/>
    <lineage>
        <taxon>Eukaryota</taxon>
        <taxon>Viridiplantae</taxon>
        <taxon>Streptophyta</taxon>
        <taxon>Embryophyta</taxon>
        <taxon>Tracheophyta</taxon>
        <taxon>Spermatophyta</taxon>
        <taxon>Magnoliopsida</taxon>
        <taxon>eudicotyledons</taxon>
        <taxon>Gunneridae</taxon>
        <taxon>Pentapetalae</taxon>
        <taxon>asterids</taxon>
        <taxon>Ericales</taxon>
        <taxon>Ericaceae</taxon>
        <taxon>Ericoideae</taxon>
        <taxon>Rhodoreae</taxon>
        <taxon>Rhododendron</taxon>
    </lineage>
</organism>
<accession>A0A834HBR5</accession>
<comment type="caution">
    <text evidence="1">The sequence shown here is derived from an EMBL/GenBank/DDBJ whole genome shotgun (WGS) entry which is preliminary data.</text>
</comment>
<sequence length="81" mass="9072">MKVGSVVFFGNAAGHIRANNIKGGFLGDGAVLRMLEYDLHSVLPTWRSTLKEFWEDDVSHRFALCEFGIGTCHESDHRSFS</sequence>
<dbReference type="EMBL" id="WJXA01000003">
    <property type="protein sequence ID" value="KAF7149226.1"/>
    <property type="molecule type" value="Genomic_DNA"/>
</dbReference>
<keyword evidence="2" id="KW-1185">Reference proteome</keyword>
<evidence type="ECO:0000313" key="2">
    <source>
        <dbReference type="Proteomes" id="UP000626092"/>
    </source>
</evidence>
<name>A0A834HBR5_RHOSS</name>